<comment type="caution">
    <text evidence="2">The sequence shown here is derived from an EMBL/GenBank/DDBJ whole genome shotgun (WGS) entry which is preliminary data.</text>
</comment>
<dbReference type="EMBL" id="BONI01000078">
    <property type="protein sequence ID" value="GIG10014.1"/>
    <property type="molecule type" value="Genomic_DNA"/>
</dbReference>
<dbReference type="Proteomes" id="UP000630887">
    <property type="component" value="Unassembled WGS sequence"/>
</dbReference>
<organism evidence="2 3">
    <name type="scientific">Catellatospora coxensis</name>
    <dbReference type="NCBI Taxonomy" id="310354"/>
    <lineage>
        <taxon>Bacteria</taxon>
        <taxon>Bacillati</taxon>
        <taxon>Actinomycetota</taxon>
        <taxon>Actinomycetes</taxon>
        <taxon>Micromonosporales</taxon>
        <taxon>Micromonosporaceae</taxon>
        <taxon>Catellatospora</taxon>
    </lineage>
</organism>
<name>A0A8J3L6E1_9ACTN</name>
<proteinExistence type="predicted"/>
<gene>
    <name evidence="2" type="ORF">Cco03nite_67140</name>
</gene>
<reference evidence="2 3" key="1">
    <citation type="submission" date="2021-01" db="EMBL/GenBank/DDBJ databases">
        <title>Whole genome shotgun sequence of Catellatospora coxensis NBRC 107359.</title>
        <authorList>
            <person name="Komaki H."/>
            <person name="Tamura T."/>
        </authorList>
    </citation>
    <scope>NUCLEOTIDE SEQUENCE [LARGE SCALE GENOMIC DNA]</scope>
    <source>
        <strain evidence="2 3">NBRC 107359</strain>
    </source>
</reference>
<evidence type="ECO:0000313" key="2">
    <source>
        <dbReference type="EMBL" id="GIG10014.1"/>
    </source>
</evidence>
<dbReference type="AlphaFoldDB" id="A0A8J3L6E1"/>
<keyword evidence="3" id="KW-1185">Reference proteome</keyword>
<evidence type="ECO:0000313" key="3">
    <source>
        <dbReference type="Proteomes" id="UP000630887"/>
    </source>
</evidence>
<feature type="region of interest" description="Disordered" evidence="1">
    <location>
        <begin position="35"/>
        <end position="60"/>
    </location>
</feature>
<sequence length="74" mass="8057">MRADVDHVVSLGLQLGDQVGLQFETGVVRREVNAHGQSLPAGPRARAATRSSHDRAISTAQRKWSVKKGTFYIA</sequence>
<accession>A0A8J3L6E1</accession>
<protein>
    <submittedName>
        <fullName evidence="2">Uncharacterized protein</fullName>
    </submittedName>
</protein>
<evidence type="ECO:0000256" key="1">
    <source>
        <dbReference type="SAM" id="MobiDB-lite"/>
    </source>
</evidence>